<dbReference type="AlphaFoldDB" id="A0A5N7B632"/>
<dbReference type="EMBL" id="ML736221">
    <property type="protein sequence ID" value="KAE8377572.1"/>
    <property type="molecule type" value="Genomic_DNA"/>
</dbReference>
<feature type="region of interest" description="Disordered" evidence="1">
    <location>
        <begin position="173"/>
        <end position="193"/>
    </location>
</feature>
<reference evidence="2 3" key="1">
    <citation type="submission" date="2019-04" db="EMBL/GenBank/DDBJ databases">
        <title>Friends and foes A comparative genomics studyof 23 Aspergillus species from section Flavi.</title>
        <authorList>
            <consortium name="DOE Joint Genome Institute"/>
            <person name="Kjaerbolling I."/>
            <person name="Vesth T."/>
            <person name="Frisvad J.C."/>
            <person name="Nybo J.L."/>
            <person name="Theobald S."/>
            <person name="Kildgaard S."/>
            <person name="Isbrandt T."/>
            <person name="Kuo A."/>
            <person name="Sato A."/>
            <person name="Lyhne E.K."/>
            <person name="Kogle M.E."/>
            <person name="Wiebenga A."/>
            <person name="Kun R.S."/>
            <person name="Lubbers R.J."/>
            <person name="Makela M.R."/>
            <person name="Barry K."/>
            <person name="Chovatia M."/>
            <person name="Clum A."/>
            <person name="Daum C."/>
            <person name="Haridas S."/>
            <person name="He G."/>
            <person name="LaButti K."/>
            <person name="Lipzen A."/>
            <person name="Mondo S."/>
            <person name="Riley R."/>
            <person name="Salamov A."/>
            <person name="Simmons B.A."/>
            <person name="Magnuson J.K."/>
            <person name="Henrissat B."/>
            <person name="Mortensen U.H."/>
            <person name="Larsen T.O."/>
            <person name="Devries R.P."/>
            <person name="Grigoriev I.V."/>
            <person name="Machida M."/>
            <person name="Baker S.E."/>
            <person name="Andersen M.R."/>
        </authorList>
    </citation>
    <scope>NUCLEOTIDE SEQUENCE [LARGE SCALE GENOMIC DNA]</scope>
    <source>
        <strain evidence="2 3">IBT 29228</strain>
    </source>
</reference>
<name>A0A5N7B632_9EURO</name>
<feature type="compositionally biased region" description="Polar residues" evidence="1">
    <location>
        <begin position="354"/>
        <end position="370"/>
    </location>
</feature>
<dbReference type="Proteomes" id="UP000326198">
    <property type="component" value="Unassembled WGS sequence"/>
</dbReference>
<protein>
    <submittedName>
        <fullName evidence="2">Uncharacterized protein</fullName>
    </submittedName>
</protein>
<feature type="region of interest" description="Disordered" evidence="1">
    <location>
        <begin position="251"/>
        <end position="273"/>
    </location>
</feature>
<organism evidence="2 3">
    <name type="scientific">Aspergillus bertholletiae</name>
    <dbReference type="NCBI Taxonomy" id="1226010"/>
    <lineage>
        <taxon>Eukaryota</taxon>
        <taxon>Fungi</taxon>
        <taxon>Dikarya</taxon>
        <taxon>Ascomycota</taxon>
        <taxon>Pezizomycotina</taxon>
        <taxon>Eurotiomycetes</taxon>
        <taxon>Eurotiomycetidae</taxon>
        <taxon>Eurotiales</taxon>
        <taxon>Aspergillaceae</taxon>
        <taxon>Aspergillus</taxon>
        <taxon>Aspergillus subgen. Circumdati</taxon>
    </lineage>
</organism>
<proteinExistence type="predicted"/>
<feature type="region of interest" description="Disordered" evidence="1">
    <location>
        <begin position="104"/>
        <end position="133"/>
    </location>
</feature>
<evidence type="ECO:0000256" key="1">
    <source>
        <dbReference type="SAM" id="MobiDB-lite"/>
    </source>
</evidence>
<sequence>MHWFRRVEKEITPECTEISGDDIAGEAAEIDLSKALPSIDDLRSSLLMPKMASHFQLLGDNGKHPFSVAPQNEPRIGIHNGVANSAPIGQPRKVSSTRVPSIRMPFFPATPEKDTEPRHRTTVTSDNSTGNLHRVHTAPESIRYGTPSGGGQKGPSYMSVKNKTTAIQPFYTDEPDSHGTSEGPVAHLPFKSPELDSQRKIGIDLKRRHVAYVPANNGNLPDRRQDILCIPEESHTRPHSGLAFRTCQDIQPPRLKPKSKSVRSLPSLARHNTCHARHVSQRTIIGHIDDPPNNDQEDTIIGAGSLSSHNESSNLDVVCASLHDPDAEFAALILRDVADFEDICYPTGQREVPRQSSDPGLTSNNLAWRQPTSTADTDQHCLCMYSHDIYLKGPDSPTLGLRDGEFKQFPENGAG</sequence>
<feature type="region of interest" description="Disordered" evidence="1">
    <location>
        <begin position="349"/>
        <end position="370"/>
    </location>
</feature>
<dbReference type="OrthoDB" id="5335210at2759"/>
<evidence type="ECO:0000313" key="3">
    <source>
        <dbReference type="Proteomes" id="UP000326198"/>
    </source>
</evidence>
<gene>
    <name evidence="2" type="ORF">BDV26DRAFT_293047</name>
</gene>
<evidence type="ECO:0000313" key="2">
    <source>
        <dbReference type="EMBL" id="KAE8377572.1"/>
    </source>
</evidence>
<keyword evidence="3" id="KW-1185">Reference proteome</keyword>
<accession>A0A5N7B632</accession>
<feature type="compositionally biased region" description="Polar residues" evidence="1">
    <location>
        <begin position="122"/>
        <end position="131"/>
    </location>
</feature>